<keyword evidence="5" id="KW-0029">Amino-acid transport</keyword>
<evidence type="ECO:0000256" key="3">
    <source>
        <dbReference type="ARBA" id="ARBA00022448"/>
    </source>
</evidence>
<keyword evidence="4" id="KW-0812">Transmembrane</keyword>
<dbReference type="AlphaFoldDB" id="A0A1D3CVR5"/>
<dbReference type="Proteomes" id="UP000095192">
    <property type="component" value="Unassembled WGS sequence"/>
</dbReference>
<comment type="subcellular location">
    <subcellularLocation>
        <location evidence="1">Membrane</location>
        <topology evidence="1">Multi-pass membrane protein</topology>
    </subcellularLocation>
</comment>
<evidence type="ECO:0000313" key="9">
    <source>
        <dbReference type="Proteomes" id="UP000095192"/>
    </source>
</evidence>
<evidence type="ECO:0000256" key="1">
    <source>
        <dbReference type="ARBA" id="ARBA00004141"/>
    </source>
</evidence>
<keyword evidence="7" id="KW-0472">Membrane</keyword>
<evidence type="ECO:0000256" key="5">
    <source>
        <dbReference type="ARBA" id="ARBA00022970"/>
    </source>
</evidence>
<proteinExistence type="inferred from homology"/>
<reference evidence="8 9" key="1">
    <citation type="journal article" date="2016" name="BMC Genomics">
        <title>Comparative genomics reveals Cyclospora cayetanensis possesses coccidia-like metabolism and invasion components but unique surface antigens.</title>
        <authorList>
            <person name="Liu S."/>
            <person name="Wang L."/>
            <person name="Zheng H."/>
            <person name="Xu Z."/>
            <person name="Roellig D.M."/>
            <person name="Li N."/>
            <person name="Frace M.A."/>
            <person name="Tang K."/>
            <person name="Arrowood M.J."/>
            <person name="Moss D.M."/>
            <person name="Zhang L."/>
            <person name="Feng Y."/>
            <person name="Xiao L."/>
        </authorList>
    </citation>
    <scope>NUCLEOTIDE SEQUENCE [LARGE SCALE GENOMIC DNA]</scope>
    <source>
        <strain evidence="8 9">CHN_HEN01</strain>
    </source>
</reference>
<sequence length="532" mass="57620">MPVSAHDVSPSSAPFLNGGPPGAHFACGKGDGTPWWRLNGWRGCCCCAPRYWVVSATTLMGLLTGSIYFGWAALASMMLKSESFSSMCSKDAKGHFIDDGRNARSLAICDAQDAAVQHLYSITLFTMTSVSLAAGGMMDFCGPRTTAILGYCLSILASCCLAASRWGGDVFLYIGFVLLGAATDTAFLPIMSSARLFPSKSGFIICILGSAASASFGVPPLLEFLADTMALKHPLDIFWGYAAAGPGLCLLLTCIFLPNSAFLEGGGEQPEASPQQHYQELVDAAEKETAAPDSEYLVSSDPAVLETQERQPNSAWTYVCSWEYIILAIYFSVVSCAVVFYQEAPSRYFSPQVVRALEIALPLSFIPCAALGWLADIWGIVSVMAIVTANGIMAYACALSGNDWLGYISVFCFMVFIAVYTSQLFVYTEKRFPAVHFGKVIGSIQLIGGSVALICNPVYSAVAVSQVISLEDVTYFIIAFLLTQYIWLLYLWRVQKSEEEALEQQLSDVGVQLQKKLQLEARHTQTEEVSFA</sequence>
<organism evidence="8 9">
    <name type="scientific">Cyclospora cayetanensis</name>
    <dbReference type="NCBI Taxonomy" id="88456"/>
    <lineage>
        <taxon>Eukaryota</taxon>
        <taxon>Sar</taxon>
        <taxon>Alveolata</taxon>
        <taxon>Apicomplexa</taxon>
        <taxon>Conoidasida</taxon>
        <taxon>Coccidia</taxon>
        <taxon>Eucoccidiorida</taxon>
        <taxon>Eimeriorina</taxon>
        <taxon>Eimeriidae</taxon>
        <taxon>Cyclospora</taxon>
    </lineage>
</organism>
<dbReference type="Gene3D" id="1.20.1250.20">
    <property type="entry name" value="MFS general substrate transporter like domains"/>
    <property type="match status" value="1"/>
</dbReference>
<dbReference type="InterPro" id="IPR036259">
    <property type="entry name" value="MFS_trans_sf"/>
</dbReference>
<dbReference type="InterPro" id="IPR052599">
    <property type="entry name" value="SLC43A_AATransporter"/>
</dbReference>
<dbReference type="VEuPathDB" id="ToxoDB:cyc_01958"/>
<evidence type="ECO:0000256" key="7">
    <source>
        <dbReference type="ARBA" id="ARBA00023136"/>
    </source>
</evidence>
<comment type="caution">
    <text evidence="8">The sequence shown here is derived from an EMBL/GenBank/DDBJ whole genome shotgun (WGS) entry which is preliminary data.</text>
</comment>
<dbReference type="PANTHER" id="PTHR20772">
    <property type="entry name" value="PROTEIN FMP42"/>
    <property type="match status" value="1"/>
</dbReference>
<protein>
    <submittedName>
        <fullName evidence="8">Uncharacterized protein</fullName>
    </submittedName>
</protein>
<gene>
    <name evidence="8" type="ORF">cyc_01958</name>
</gene>
<name>A0A1D3CVR5_9EIME</name>
<dbReference type="GO" id="GO:0022857">
    <property type="term" value="F:transmembrane transporter activity"/>
    <property type="evidence" value="ECO:0007669"/>
    <property type="project" value="InterPro"/>
</dbReference>
<keyword evidence="6" id="KW-1133">Transmembrane helix</keyword>
<dbReference type="EMBL" id="JROU02001772">
    <property type="protein sequence ID" value="OEH75292.1"/>
    <property type="molecule type" value="Genomic_DNA"/>
</dbReference>
<keyword evidence="3" id="KW-0813">Transport</keyword>
<dbReference type="VEuPathDB" id="ToxoDB:LOC34618878"/>
<evidence type="ECO:0000256" key="4">
    <source>
        <dbReference type="ARBA" id="ARBA00022692"/>
    </source>
</evidence>
<comment type="similarity">
    <text evidence="2">Belongs to the SLC43A transporter (TC 2.A.1.44) family.</text>
</comment>
<evidence type="ECO:0000256" key="6">
    <source>
        <dbReference type="ARBA" id="ARBA00022989"/>
    </source>
</evidence>
<dbReference type="GO" id="GO:0016020">
    <property type="term" value="C:membrane"/>
    <property type="evidence" value="ECO:0007669"/>
    <property type="project" value="UniProtKB-SubCell"/>
</dbReference>
<dbReference type="SUPFAM" id="SSF103473">
    <property type="entry name" value="MFS general substrate transporter"/>
    <property type="match status" value="1"/>
</dbReference>
<keyword evidence="9" id="KW-1185">Reference proteome</keyword>
<dbReference type="Pfam" id="PF07690">
    <property type="entry name" value="MFS_1"/>
    <property type="match status" value="1"/>
</dbReference>
<dbReference type="InterPro" id="IPR011701">
    <property type="entry name" value="MFS"/>
</dbReference>
<evidence type="ECO:0000256" key="2">
    <source>
        <dbReference type="ARBA" id="ARBA00006595"/>
    </source>
</evidence>
<evidence type="ECO:0000313" key="8">
    <source>
        <dbReference type="EMBL" id="OEH75292.1"/>
    </source>
</evidence>
<dbReference type="GeneID" id="34618878"/>
<dbReference type="OrthoDB" id="347874at2759"/>
<dbReference type="GO" id="GO:0006865">
    <property type="term" value="P:amino acid transport"/>
    <property type="evidence" value="ECO:0007669"/>
    <property type="project" value="UniProtKB-KW"/>
</dbReference>
<accession>A0A1D3CVR5</accession>
<dbReference type="PANTHER" id="PTHR20772:SF2">
    <property type="entry name" value="PROTEIN FMP42"/>
    <property type="match status" value="1"/>
</dbReference>